<reference evidence="1 2" key="1">
    <citation type="submission" date="2018-06" db="EMBL/GenBank/DDBJ databases">
        <authorList>
            <consortium name="Pathogen Informatics"/>
            <person name="Doyle S."/>
        </authorList>
    </citation>
    <scope>NUCLEOTIDE SEQUENCE [LARGE SCALE GENOMIC DNA]</scope>
    <source>
        <strain evidence="1 2">NCTC11842</strain>
    </source>
</reference>
<dbReference type="Proteomes" id="UP000250443">
    <property type="component" value="Unassembled WGS sequence"/>
</dbReference>
<dbReference type="EMBL" id="UAUF01000012">
    <property type="protein sequence ID" value="SPZ07468.1"/>
    <property type="molecule type" value="Genomic_DNA"/>
</dbReference>
<dbReference type="Gene3D" id="6.10.140.940">
    <property type="match status" value="1"/>
</dbReference>
<dbReference type="AlphaFoldDB" id="A0A2X2CID0"/>
<organism evidence="1 2">
    <name type="scientific">Pseudomonas luteola</name>
    <dbReference type="NCBI Taxonomy" id="47886"/>
    <lineage>
        <taxon>Bacteria</taxon>
        <taxon>Pseudomonadati</taxon>
        <taxon>Pseudomonadota</taxon>
        <taxon>Gammaproteobacteria</taxon>
        <taxon>Pseudomonadales</taxon>
        <taxon>Pseudomonadaceae</taxon>
        <taxon>Pseudomonas</taxon>
    </lineage>
</organism>
<name>A0A2X2CID0_PSELU</name>
<evidence type="ECO:0000313" key="1">
    <source>
        <dbReference type="EMBL" id="SPZ07468.1"/>
    </source>
</evidence>
<evidence type="ECO:0000313" key="2">
    <source>
        <dbReference type="Proteomes" id="UP000250443"/>
    </source>
</evidence>
<accession>A0A2X2CID0</accession>
<sequence length="556" mass="59868">MAFNTRNPVGSTDPRDLYDNAANFDKLANGVDPFYTDRLGKLRHSFTGMEEDFNNAQDGRQEAFEDGEKQRNAAFYSGENQRNTAFTLSQQSQEDRFQAFLESSGYQDLGIYKAGIVLDALNKTFSYNGFYYHLKGGVALPYTTTGVWADESENFVLLGDDILRQDIASTSGNKGAYITGYRSRTVGARLDDSPSAKDYTSSGLAALLDTPTLVVMPDGYQNAALPDTYDALLDYTGQKVPLLNPYGEDGISDLMQVKRLMRGQIEASHVGSSRGVVGIEGYARGSGANGPGNADYALMMTLQKKGFSDGTAAVGEIDGMQMVIRQGGKDSDVCAGLFNVAHYGTGFNAIFEGQTSRIDPANSTITKQMQTQIGLVGNSEADKNGIAVGFHAVANTGVLDEGIRISDAGGVWNYFFRGVRGGVTTFLVDSYGQMTLADATGNTKTIGVDQNSFRILNHAKDKQLLVLADTGLMTLNGQMVAAEYRVNNVKVVGGRDTGWGAMTGTASKAAITTYEPTAAASTYTQTQMQNLMTAVQVLSRRVMAMDSMLRTHGLTD</sequence>
<gene>
    <name evidence="1" type="ORF">NCTC11842_02346</name>
</gene>
<dbReference type="RefSeq" id="WP_010794570.1">
    <property type="nucleotide sequence ID" value="NZ_UAUF01000012.1"/>
</dbReference>
<proteinExistence type="predicted"/>
<protein>
    <submittedName>
        <fullName evidence="1">Structural protein</fullName>
    </submittedName>
</protein>